<proteinExistence type="predicted"/>
<keyword evidence="2" id="KW-1185">Reference proteome</keyword>
<gene>
    <name evidence="1" type="ORF">DNG_07192</name>
</gene>
<comment type="caution">
    <text evidence="1">The sequence shown here is derived from an EMBL/GenBank/DDBJ whole genome shotgun (WGS) entry which is preliminary data.</text>
</comment>
<dbReference type="AlphaFoldDB" id="A0AAE8N203"/>
<protein>
    <submittedName>
        <fullName evidence="1">Uncharacterized protein</fullName>
    </submittedName>
</protein>
<dbReference type="EMBL" id="ONZQ02000010">
    <property type="protein sequence ID" value="SPO04507.1"/>
    <property type="molecule type" value="Genomic_DNA"/>
</dbReference>
<evidence type="ECO:0000313" key="2">
    <source>
        <dbReference type="Proteomes" id="UP001187682"/>
    </source>
</evidence>
<organism evidence="1 2">
    <name type="scientific">Cephalotrichum gorgonifer</name>
    <dbReference type="NCBI Taxonomy" id="2041049"/>
    <lineage>
        <taxon>Eukaryota</taxon>
        <taxon>Fungi</taxon>
        <taxon>Dikarya</taxon>
        <taxon>Ascomycota</taxon>
        <taxon>Pezizomycotina</taxon>
        <taxon>Sordariomycetes</taxon>
        <taxon>Hypocreomycetidae</taxon>
        <taxon>Microascales</taxon>
        <taxon>Microascaceae</taxon>
        <taxon>Cephalotrichum</taxon>
    </lineage>
</organism>
<reference evidence="1" key="1">
    <citation type="submission" date="2018-03" db="EMBL/GenBank/DDBJ databases">
        <authorList>
            <person name="Guldener U."/>
        </authorList>
    </citation>
    <scope>NUCLEOTIDE SEQUENCE</scope>
</reference>
<accession>A0AAE8N203</accession>
<dbReference type="Proteomes" id="UP001187682">
    <property type="component" value="Unassembled WGS sequence"/>
</dbReference>
<name>A0AAE8N203_9PEZI</name>
<evidence type="ECO:0000313" key="1">
    <source>
        <dbReference type="EMBL" id="SPO04507.1"/>
    </source>
</evidence>
<sequence>MSHCQNLPVFDNGPAILAEIAALREGMNKRLDNVTHRIDALGARVDALGADMDRMNTVNLAERYNAMAKVENNWANSRNSTLVPLRTIVTNAPIPNFPPTSAALRSLNDATATAILEALGLSTNGSVEDKQARLRVASGIAFAIE</sequence>